<dbReference type="Proteomes" id="UP001604277">
    <property type="component" value="Unassembled WGS sequence"/>
</dbReference>
<accession>A0ABD1WW25</accession>
<proteinExistence type="predicted"/>
<protein>
    <submittedName>
        <fullName evidence="1">Uncharacterized protein</fullName>
    </submittedName>
</protein>
<dbReference type="AlphaFoldDB" id="A0ABD1WW25"/>
<evidence type="ECO:0000313" key="1">
    <source>
        <dbReference type="EMBL" id="KAL2552893.1"/>
    </source>
</evidence>
<evidence type="ECO:0000313" key="2">
    <source>
        <dbReference type="Proteomes" id="UP001604277"/>
    </source>
</evidence>
<name>A0ABD1WW25_9LAMI</name>
<organism evidence="1 2">
    <name type="scientific">Forsythia ovata</name>
    <dbReference type="NCBI Taxonomy" id="205694"/>
    <lineage>
        <taxon>Eukaryota</taxon>
        <taxon>Viridiplantae</taxon>
        <taxon>Streptophyta</taxon>
        <taxon>Embryophyta</taxon>
        <taxon>Tracheophyta</taxon>
        <taxon>Spermatophyta</taxon>
        <taxon>Magnoliopsida</taxon>
        <taxon>eudicotyledons</taxon>
        <taxon>Gunneridae</taxon>
        <taxon>Pentapetalae</taxon>
        <taxon>asterids</taxon>
        <taxon>lamiids</taxon>
        <taxon>Lamiales</taxon>
        <taxon>Oleaceae</taxon>
        <taxon>Forsythieae</taxon>
        <taxon>Forsythia</taxon>
    </lineage>
</organism>
<reference evidence="2" key="1">
    <citation type="submission" date="2024-07" db="EMBL/GenBank/DDBJ databases">
        <title>Two chromosome-level genome assemblies of Korean endemic species Abeliophyllum distichum and Forsythia ovata (Oleaceae).</title>
        <authorList>
            <person name="Jang H."/>
        </authorList>
    </citation>
    <scope>NUCLEOTIDE SEQUENCE [LARGE SCALE GENOMIC DNA]</scope>
</reference>
<comment type="caution">
    <text evidence="1">The sequence shown here is derived from an EMBL/GenBank/DDBJ whole genome shotgun (WGS) entry which is preliminary data.</text>
</comment>
<gene>
    <name evidence="1" type="ORF">Fot_06512</name>
</gene>
<keyword evidence="2" id="KW-1185">Reference proteome</keyword>
<dbReference type="EMBL" id="JBFOLJ010000002">
    <property type="protein sequence ID" value="KAL2552893.1"/>
    <property type="molecule type" value="Genomic_DNA"/>
</dbReference>
<sequence length="114" mass="12775">MASSHPVDFVLQLAVTPSVFGSWNSTLTARFLFFPSSRIAALRDKYANMNGENPRGLRHSQLSYGAVSWLPLEQKPIPTLELIVCKPAFKPSRFDPPLCKEYLLKVCVICVHVN</sequence>